<dbReference type="EMBL" id="JANBUP010000519">
    <property type="protein sequence ID" value="KAJ2811151.1"/>
    <property type="molecule type" value="Genomic_DNA"/>
</dbReference>
<reference evidence="1" key="1">
    <citation type="submission" date="2022-07" db="EMBL/GenBank/DDBJ databases">
        <title>Phylogenomic reconstructions and comparative analyses of Kickxellomycotina fungi.</title>
        <authorList>
            <person name="Reynolds N.K."/>
            <person name="Stajich J.E."/>
            <person name="Barry K."/>
            <person name="Grigoriev I.V."/>
            <person name="Crous P."/>
            <person name="Smith M.E."/>
        </authorList>
    </citation>
    <scope>NUCLEOTIDE SEQUENCE</scope>
    <source>
        <strain evidence="1">CBS 102833</strain>
    </source>
</reference>
<feature type="non-terminal residue" evidence="1">
    <location>
        <position position="1"/>
    </location>
</feature>
<accession>A0ACC1LM04</accession>
<keyword evidence="2" id="KW-1185">Reference proteome</keyword>
<sequence>ENAPTFSGEDDERSANKWEVDIRKEFATGFDGIPDTARYNLAFKKLTGTAAKTIKHTEERTLASLFAAVEDAFPTLYHQERILKDLRSGKAFSAETWTTVISAAKCMLKEVGDLHSGPEALALALESICPTLWAMQSVKSTTVTREALITAIEGFKAALDRSTLTPLNFGIATKPKDKMPAATKPAQTQATAEPANPKSKGAKHRQKWSAAAKDMKHEITDLKADLAHRDHAAAPATEAGPAAPVRTN</sequence>
<comment type="caution">
    <text evidence="1">The sequence shown here is derived from an EMBL/GenBank/DDBJ whole genome shotgun (WGS) entry which is preliminary data.</text>
</comment>
<proteinExistence type="predicted"/>
<evidence type="ECO:0000313" key="2">
    <source>
        <dbReference type="Proteomes" id="UP001140096"/>
    </source>
</evidence>
<organism evidence="1 2">
    <name type="scientific">Coemansia furcata</name>
    <dbReference type="NCBI Taxonomy" id="417177"/>
    <lineage>
        <taxon>Eukaryota</taxon>
        <taxon>Fungi</taxon>
        <taxon>Fungi incertae sedis</taxon>
        <taxon>Zoopagomycota</taxon>
        <taxon>Kickxellomycotina</taxon>
        <taxon>Kickxellomycetes</taxon>
        <taxon>Kickxellales</taxon>
        <taxon>Kickxellaceae</taxon>
        <taxon>Coemansia</taxon>
    </lineage>
</organism>
<protein>
    <submittedName>
        <fullName evidence="1">Uncharacterized protein</fullName>
    </submittedName>
</protein>
<evidence type="ECO:0000313" key="1">
    <source>
        <dbReference type="EMBL" id="KAJ2811151.1"/>
    </source>
</evidence>
<name>A0ACC1LM04_9FUNG</name>
<gene>
    <name evidence="1" type="ORF">H4S07_002240</name>
</gene>
<dbReference type="Proteomes" id="UP001140096">
    <property type="component" value="Unassembled WGS sequence"/>
</dbReference>